<comment type="caution">
    <text evidence="1">The sequence shown here is derived from an EMBL/GenBank/DDBJ whole genome shotgun (WGS) entry which is preliminary data.</text>
</comment>
<evidence type="ECO:0008006" key="3">
    <source>
        <dbReference type="Google" id="ProtNLM"/>
    </source>
</evidence>
<gene>
    <name evidence="1" type="ORF">QU38_01530</name>
</gene>
<reference evidence="1 2" key="1">
    <citation type="submission" date="2015-01" db="EMBL/GenBank/DDBJ databases">
        <title>Characterization of Swiss Staphylococcus aureus strains involved in food poisoning.</title>
        <authorList>
            <person name="Crovadore J."/>
            <person name="Chablais R."/>
            <person name="Tonacini J."/>
            <person name="Schnyder B."/>
            <person name="Lefort F."/>
        </authorList>
    </citation>
    <scope>NUCLEOTIDE SEQUENCE [LARGE SCALE GENOMIC DNA]</scope>
    <source>
        <strain evidence="1 2">SA-120</strain>
    </source>
</reference>
<evidence type="ECO:0000313" key="1">
    <source>
        <dbReference type="EMBL" id="KIU01457.1"/>
    </source>
</evidence>
<dbReference type="Gene3D" id="1.20.1600.10">
    <property type="entry name" value="Outer membrane efflux proteins (OEP)"/>
    <property type="match status" value="1"/>
</dbReference>
<sequence>MGEGLRRGRFGGAIGPMAIGTLAVFLAGTVYAQESAGLSLEAAVRRAVAWHPNVVAAAATLDARGADVDAARTGYLPQVSAGIGTG</sequence>
<organism evidence="1 2">
    <name type="scientific">Staphylococcus aureus</name>
    <dbReference type="NCBI Taxonomy" id="1280"/>
    <lineage>
        <taxon>Bacteria</taxon>
        <taxon>Bacillati</taxon>
        <taxon>Bacillota</taxon>
        <taxon>Bacilli</taxon>
        <taxon>Bacillales</taxon>
        <taxon>Staphylococcaceae</taxon>
        <taxon>Staphylococcus</taxon>
    </lineage>
</organism>
<feature type="non-terminal residue" evidence="1">
    <location>
        <position position="86"/>
    </location>
</feature>
<evidence type="ECO:0000313" key="2">
    <source>
        <dbReference type="Proteomes" id="UP000032274"/>
    </source>
</evidence>
<name>A0AA40MJJ0_STAAU</name>
<dbReference type="EMBL" id="JXIG01000332">
    <property type="protein sequence ID" value="KIU01457.1"/>
    <property type="molecule type" value="Genomic_DNA"/>
</dbReference>
<dbReference type="Proteomes" id="UP000032274">
    <property type="component" value="Unassembled WGS sequence"/>
</dbReference>
<proteinExistence type="predicted"/>
<protein>
    <recommendedName>
        <fullName evidence="3">TolC family protein</fullName>
    </recommendedName>
</protein>
<dbReference type="AlphaFoldDB" id="A0AA40MJJ0"/>
<dbReference type="SUPFAM" id="SSF56954">
    <property type="entry name" value="Outer membrane efflux proteins (OEP)"/>
    <property type="match status" value="1"/>
</dbReference>
<accession>A0AA40MJJ0</accession>